<dbReference type="AlphaFoldDB" id="A0A9P7YRU0"/>
<keyword evidence="3" id="KW-1185">Reference proteome</keyword>
<organism evidence="2 3">
    <name type="scientific">Amylocarpus encephaloides</name>
    <dbReference type="NCBI Taxonomy" id="45428"/>
    <lineage>
        <taxon>Eukaryota</taxon>
        <taxon>Fungi</taxon>
        <taxon>Dikarya</taxon>
        <taxon>Ascomycota</taxon>
        <taxon>Pezizomycotina</taxon>
        <taxon>Leotiomycetes</taxon>
        <taxon>Helotiales</taxon>
        <taxon>Helotiales incertae sedis</taxon>
        <taxon>Amylocarpus</taxon>
    </lineage>
</organism>
<gene>
    <name evidence="2" type="ORF">BJ875DRAFT_70720</name>
</gene>
<dbReference type="EMBL" id="MU251373">
    <property type="protein sequence ID" value="KAG9238217.1"/>
    <property type="molecule type" value="Genomic_DNA"/>
</dbReference>
<name>A0A9P7YRU0_9HELO</name>
<feature type="region of interest" description="Disordered" evidence="1">
    <location>
        <begin position="79"/>
        <end position="125"/>
    </location>
</feature>
<evidence type="ECO:0000313" key="3">
    <source>
        <dbReference type="Proteomes" id="UP000824998"/>
    </source>
</evidence>
<sequence length="240" mass="25964">MGLAFCILHSASQSHTSRHDKAAPDIPPLIDTHRANIPHHVRYTQTGSEDCTYVLLPCTLAAPWVTIGAWAVPSKILRRRRRRPRGPRETLSGGRGGGGTVHGSALDDDERDAAPSSAGQMPDSQCARDVGLYENRGPRWQRRPSTGWGGRVSRIRTRSREGIRRGAVAGISTLCGIEGVLDASKAWRVERYGGDKETLLGCVFSVVLFVCCEEIKSTSWSLLRGGGEIPAGLLISPALC</sequence>
<proteinExistence type="predicted"/>
<protein>
    <submittedName>
        <fullName evidence="2">Uncharacterized protein</fullName>
    </submittedName>
</protein>
<reference evidence="2" key="1">
    <citation type="journal article" date="2021" name="IMA Fungus">
        <title>Genomic characterization of three marine fungi, including Emericellopsis atlantica sp. nov. with signatures of a generalist lifestyle and marine biomass degradation.</title>
        <authorList>
            <person name="Hagestad O.C."/>
            <person name="Hou L."/>
            <person name="Andersen J.H."/>
            <person name="Hansen E.H."/>
            <person name="Altermark B."/>
            <person name="Li C."/>
            <person name="Kuhnert E."/>
            <person name="Cox R.J."/>
            <person name="Crous P.W."/>
            <person name="Spatafora J.W."/>
            <person name="Lail K."/>
            <person name="Amirebrahimi M."/>
            <person name="Lipzen A."/>
            <person name="Pangilinan J."/>
            <person name="Andreopoulos W."/>
            <person name="Hayes R.D."/>
            <person name="Ng V."/>
            <person name="Grigoriev I.V."/>
            <person name="Jackson S.A."/>
            <person name="Sutton T.D.S."/>
            <person name="Dobson A.D.W."/>
            <person name="Rama T."/>
        </authorList>
    </citation>
    <scope>NUCLEOTIDE SEQUENCE</scope>
    <source>
        <strain evidence="2">TRa018bII</strain>
    </source>
</reference>
<comment type="caution">
    <text evidence="2">The sequence shown here is derived from an EMBL/GenBank/DDBJ whole genome shotgun (WGS) entry which is preliminary data.</text>
</comment>
<dbReference type="Proteomes" id="UP000824998">
    <property type="component" value="Unassembled WGS sequence"/>
</dbReference>
<accession>A0A9P7YRU0</accession>
<evidence type="ECO:0000313" key="2">
    <source>
        <dbReference type="EMBL" id="KAG9238217.1"/>
    </source>
</evidence>
<evidence type="ECO:0000256" key="1">
    <source>
        <dbReference type="SAM" id="MobiDB-lite"/>
    </source>
</evidence>